<accession>A0A371CZF4</accession>
<protein>
    <submittedName>
        <fullName evidence="2">Uncharacterized protein</fullName>
    </submittedName>
</protein>
<gene>
    <name evidence="2" type="ORF">OH76DRAFT_939196</name>
</gene>
<keyword evidence="3" id="KW-1185">Reference proteome</keyword>
<evidence type="ECO:0000313" key="3">
    <source>
        <dbReference type="Proteomes" id="UP000256964"/>
    </source>
</evidence>
<dbReference type="Proteomes" id="UP000256964">
    <property type="component" value="Unassembled WGS sequence"/>
</dbReference>
<evidence type="ECO:0000256" key="1">
    <source>
        <dbReference type="SAM" id="MobiDB-lite"/>
    </source>
</evidence>
<feature type="compositionally biased region" description="Polar residues" evidence="1">
    <location>
        <begin position="20"/>
        <end position="30"/>
    </location>
</feature>
<reference evidence="2 3" key="1">
    <citation type="journal article" date="2018" name="Biotechnol. Biofuels">
        <title>Integrative visual omics of the white-rot fungus Polyporus brumalis exposes the biotechnological potential of its oxidative enzymes for delignifying raw plant biomass.</title>
        <authorList>
            <person name="Miyauchi S."/>
            <person name="Rancon A."/>
            <person name="Drula E."/>
            <person name="Hage H."/>
            <person name="Chaduli D."/>
            <person name="Favel A."/>
            <person name="Grisel S."/>
            <person name="Henrissat B."/>
            <person name="Herpoel-Gimbert I."/>
            <person name="Ruiz-Duenas F.J."/>
            <person name="Chevret D."/>
            <person name="Hainaut M."/>
            <person name="Lin J."/>
            <person name="Wang M."/>
            <person name="Pangilinan J."/>
            <person name="Lipzen A."/>
            <person name="Lesage-Meessen L."/>
            <person name="Navarro D."/>
            <person name="Riley R."/>
            <person name="Grigoriev I.V."/>
            <person name="Zhou S."/>
            <person name="Raouche S."/>
            <person name="Rosso M.N."/>
        </authorList>
    </citation>
    <scope>NUCLEOTIDE SEQUENCE [LARGE SCALE GENOMIC DNA]</scope>
    <source>
        <strain evidence="2 3">BRFM 1820</strain>
    </source>
</reference>
<name>A0A371CZF4_9APHY</name>
<proteinExistence type="predicted"/>
<dbReference type="AlphaFoldDB" id="A0A371CZF4"/>
<feature type="region of interest" description="Disordered" evidence="1">
    <location>
        <begin position="15"/>
        <end position="43"/>
    </location>
</feature>
<sequence length="214" mass="23134">MTATVCRGRLPEGCVAHTEAPSSNSSSGLRTLQDPAQRERRRARVVDLRGCRIAPRPRSSLHMDPHPATAILMAMQLSGSPANCSSSLGSFTTASLGLGRLSDLPRLWKQSASNVRRSPPLLLIARGSGSESVLGLRGDLHRPLPRSRAGVLLRTFQRRTLQCTLTPESMVLVYTSSLPFALAHACVCVTVYALTSTAIYMQIQPQDTDPRSST</sequence>
<organism evidence="2 3">
    <name type="scientific">Lentinus brumalis</name>
    <dbReference type="NCBI Taxonomy" id="2498619"/>
    <lineage>
        <taxon>Eukaryota</taxon>
        <taxon>Fungi</taxon>
        <taxon>Dikarya</taxon>
        <taxon>Basidiomycota</taxon>
        <taxon>Agaricomycotina</taxon>
        <taxon>Agaricomycetes</taxon>
        <taxon>Polyporales</taxon>
        <taxon>Polyporaceae</taxon>
        <taxon>Lentinus</taxon>
    </lineage>
</organism>
<dbReference type="EMBL" id="KZ857435">
    <property type="protein sequence ID" value="RDX45653.1"/>
    <property type="molecule type" value="Genomic_DNA"/>
</dbReference>
<evidence type="ECO:0000313" key="2">
    <source>
        <dbReference type="EMBL" id="RDX45653.1"/>
    </source>
</evidence>